<dbReference type="Pfam" id="PF04828">
    <property type="entry name" value="GFA"/>
    <property type="match status" value="1"/>
</dbReference>
<name>A0ABW4I0B9_9SPHN</name>
<evidence type="ECO:0000256" key="4">
    <source>
        <dbReference type="ARBA" id="ARBA00023239"/>
    </source>
</evidence>
<reference evidence="7" key="1">
    <citation type="journal article" date="2019" name="Int. J. Syst. Evol. Microbiol.">
        <title>The Global Catalogue of Microorganisms (GCM) 10K type strain sequencing project: providing services to taxonomists for standard genome sequencing and annotation.</title>
        <authorList>
            <consortium name="The Broad Institute Genomics Platform"/>
            <consortium name="The Broad Institute Genome Sequencing Center for Infectious Disease"/>
            <person name="Wu L."/>
            <person name="Ma J."/>
        </authorList>
    </citation>
    <scope>NUCLEOTIDE SEQUENCE [LARGE SCALE GENOMIC DNA]</scope>
    <source>
        <strain evidence="7">CGMCC 1.16275</strain>
    </source>
</reference>
<comment type="similarity">
    <text evidence="1">Belongs to the Gfa family.</text>
</comment>
<dbReference type="PANTHER" id="PTHR33337:SF40">
    <property type="entry name" value="CENP-V_GFA DOMAIN-CONTAINING PROTEIN-RELATED"/>
    <property type="match status" value="1"/>
</dbReference>
<gene>
    <name evidence="6" type="ORF">ACFSCW_04535</name>
</gene>
<keyword evidence="2" id="KW-0479">Metal-binding</keyword>
<protein>
    <submittedName>
        <fullName evidence="6">GFA family protein</fullName>
    </submittedName>
</protein>
<dbReference type="EMBL" id="JBHUDY010000001">
    <property type="protein sequence ID" value="MFD1611065.1"/>
    <property type="molecule type" value="Genomic_DNA"/>
</dbReference>
<evidence type="ECO:0000313" key="6">
    <source>
        <dbReference type="EMBL" id="MFD1611065.1"/>
    </source>
</evidence>
<sequence length="133" mass="14514">MNVTGGCHCGNIRFEAEVDPAAVSICHCTDCQRLSGSPYRASVRASADKVRFSGSEPAAYVKTADSGNRRVQAFCTLCGSPLYATSETDRSTLNLRLGAIDQRAALEPKRRIWRKSALPWSEDVTHIPAAERE</sequence>
<dbReference type="Proteomes" id="UP001597115">
    <property type="component" value="Unassembled WGS sequence"/>
</dbReference>
<evidence type="ECO:0000256" key="3">
    <source>
        <dbReference type="ARBA" id="ARBA00022833"/>
    </source>
</evidence>
<evidence type="ECO:0000313" key="7">
    <source>
        <dbReference type="Proteomes" id="UP001597115"/>
    </source>
</evidence>
<evidence type="ECO:0000256" key="1">
    <source>
        <dbReference type="ARBA" id="ARBA00005495"/>
    </source>
</evidence>
<keyword evidence="7" id="KW-1185">Reference proteome</keyword>
<dbReference type="PROSITE" id="PS51891">
    <property type="entry name" value="CENP_V_GFA"/>
    <property type="match status" value="1"/>
</dbReference>
<feature type="domain" description="CENP-V/GFA" evidence="5">
    <location>
        <begin position="3"/>
        <end position="121"/>
    </location>
</feature>
<dbReference type="PANTHER" id="PTHR33337">
    <property type="entry name" value="GFA DOMAIN-CONTAINING PROTEIN"/>
    <property type="match status" value="1"/>
</dbReference>
<keyword evidence="4" id="KW-0456">Lyase</keyword>
<evidence type="ECO:0000259" key="5">
    <source>
        <dbReference type="PROSITE" id="PS51891"/>
    </source>
</evidence>
<accession>A0ABW4I0B9</accession>
<comment type="caution">
    <text evidence="6">The sequence shown here is derived from an EMBL/GenBank/DDBJ whole genome shotgun (WGS) entry which is preliminary data.</text>
</comment>
<evidence type="ECO:0000256" key="2">
    <source>
        <dbReference type="ARBA" id="ARBA00022723"/>
    </source>
</evidence>
<proteinExistence type="inferred from homology"/>
<keyword evidence="3" id="KW-0862">Zinc</keyword>
<dbReference type="RefSeq" id="WP_380887334.1">
    <property type="nucleotide sequence ID" value="NZ_JBHUDY010000001.1"/>
</dbReference>
<dbReference type="InterPro" id="IPR011057">
    <property type="entry name" value="Mss4-like_sf"/>
</dbReference>
<dbReference type="Gene3D" id="3.90.1590.10">
    <property type="entry name" value="glutathione-dependent formaldehyde- activating enzyme (gfa)"/>
    <property type="match status" value="1"/>
</dbReference>
<organism evidence="6 7">
    <name type="scientific">Sphingomonas tabacisoli</name>
    <dbReference type="NCBI Taxonomy" id="2249466"/>
    <lineage>
        <taxon>Bacteria</taxon>
        <taxon>Pseudomonadati</taxon>
        <taxon>Pseudomonadota</taxon>
        <taxon>Alphaproteobacteria</taxon>
        <taxon>Sphingomonadales</taxon>
        <taxon>Sphingomonadaceae</taxon>
        <taxon>Sphingomonas</taxon>
    </lineage>
</organism>
<dbReference type="SUPFAM" id="SSF51316">
    <property type="entry name" value="Mss4-like"/>
    <property type="match status" value="1"/>
</dbReference>
<dbReference type="InterPro" id="IPR006913">
    <property type="entry name" value="CENP-V/GFA"/>
</dbReference>